<dbReference type="Pfam" id="PF01593">
    <property type="entry name" value="Amino_oxidase"/>
    <property type="match status" value="1"/>
</dbReference>
<dbReference type="InterPro" id="IPR036188">
    <property type="entry name" value="FAD/NAD-bd_sf"/>
</dbReference>
<dbReference type="NCBIfam" id="NF005560">
    <property type="entry name" value="PRK07233.1"/>
    <property type="match status" value="1"/>
</dbReference>
<dbReference type="SUPFAM" id="SSF51905">
    <property type="entry name" value="FAD/NAD(P)-binding domain"/>
    <property type="match status" value="1"/>
</dbReference>
<organism evidence="2 3">
    <name type="scientific">Candidatus Shapirobacteria bacterium CG08_land_8_20_14_0_20_39_18</name>
    <dbReference type="NCBI Taxonomy" id="1974883"/>
    <lineage>
        <taxon>Bacteria</taxon>
        <taxon>Candidatus Shapironibacteriota</taxon>
    </lineage>
</organism>
<dbReference type="GO" id="GO:0016491">
    <property type="term" value="F:oxidoreductase activity"/>
    <property type="evidence" value="ECO:0007669"/>
    <property type="project" value="InterPro"/>
</dbReference>
<dbReference type="InterPro" id="IPR002937">
    <property type="entry name" value="Amino_oxidase"/>
</dbReference>
<dbReference type="Proteomes" id="UP000228996">
    <property type="component" value="Unassembled WGS sequence"/>
</dbReference>
<dbReference type="AlphaFoldDB" id="A0A2M6XCH9"/>
<dbReference type="EMBL" id="PEYO01000017">
    <property type="protein sequence ID" value="PIU03385.1"/>
    <property type="molecule type" value="Genomic_DNA"/>
</dbReference>
<evidence type="ECO:0000313" key="3">
    <source>
        <dbReference type="Proteomes" id="UP000228996"/>
    </source>
</evidence>
<name>A0A2M6XCH9_9BACT</name>
<dbReference type="Gene3D" id="3.50.50.60">
    <property type="entry name" value="FAD/NAD(P)-binding domain"/>
    <property type="match status" value="1"/>
</dbReference>
<reference evidence="3" key="1">
    <citation type="submission" date="2017-09" db="EMBL/GenBank/DDBJ databases">
        <title>Depth-based differentiation of microbial function through sediment-hosted aquifers and enrichment of novel symbionts in the deep terrestrial subsurface.</title>
        <authorList>
            <person name="Probst A.J."/>
            <person name="Ladd B."/>
            <person name="Jarett J.K."/>
            <person name="Geller-Mcgrath D.E."/>
            <person name="Sieber C.M.K."/>
            <person name="Emerson J.B."/>
            <person name="Anantharaman K."/>
            <person name="Thomas B.C."/>
            <person name="Malmstrom R."/>
            <person name="Stieglmeier M."/>
            <person name="Klingl A."/>
            <person name="Woyke T."/>
            <person name="Ryan C.M."/>
            <person name="Banfield J.F."/>
        </authorList>
    </citation>
    <scope>NUCLEOTIDE SEQUENCE [LARGE SCALE GENOMIC DNA]</scope>
</reference>
<evidence type="ECO:0000313" key="2">
    <source>
        <dbReference type="EMBL" id="PIU03385.1"/>
    </source>
</evidence>
<dbReference type="PRINTS" id="PR00419">
    <property type="entry name" value="ADXRDTASE"/>
</dbReference>
<proteinExistence type="predicted"/>
<protein>
    <recommendedName>
        <fullName evidence="1">Amine oxidase domain-containing protein</fullName>
    </recommendedName>
</protein>
<comment type="caution">
    <text evidence="2">The sequence shown here is derived from an EMBL/GenBank/DDBJ whole genome shotgun (WGS) entry which is preliminary data.</text>
</comment>
<dbReference type="InterPro" id="IPR050464">
    <property type="entry name" value="Zeta_carotene_desat/Oxidored"/>
</dbReference>
<dbReference type="PANTHER" id="PTHR42923:SF46">
    <property type="entry name" value="AMINE OXIDASE"/>
    <property type="match status" value="1"/>
</dbReference>
<gene>
    <name evidence="2" type="ORF">COT44_02995</name>
</gene>
<sequence length="405" mass="46940">MKIAIIGAGITGLTAGYRLTSQKHQVTIFEKNDFAGGLASGFKQKNWDWSLEFFYHHLFTTDQNAIKLINELGLGDQLKFSRPKTSIYYEDKISRFDSPASILFSPLLNYPQKIRTGLATIFLKVYPDWHSLEKITAVKFLPKLYGRKAYQILWKPLIKAKFGSFSDQISAAWFWARIKKRSFQLGYLDGGFQVLIDKLEEKIKENGGKIYLNQEIARINDLNHNNKYDQIVLTVPTSIFSPKTKLPPMLGALNMILVLKEKFLIDNTYWLNINDPGYPFVSVVEQTNFIDPKYYGGNHILYVGGYYPANHRFFKMTKEEIFKEFLPFLKKINPDYNFKLKIENFKLSSNKYAQPITPTNYSRIIPPHQTSIPNVYLANMQQIYPWDRGINYAVELGEKIAKFIE</sequence>
<evidence type="ECO:0000259" key="1">
    <source>
        <dbReference type="Pfam" id="PF01593"/>
    </source>
</evidence>
<accession>A0A2M6XCH9</accession>
<feature type="domain" description="Amine oxidase" evidence="1">
    <location>
        <begin position="10"/>
        <end position="399"/>
    </location>
</feature>
<dbReference type="PANTHER" id="PTHR42923">
    <property type="entry name" value="PROTOPORPHYRINOGEN OXIDASE"/>
    <property type="match status" value="1"/>
</dbReference>